<feature type="domain" description="Reverse transcriptase/retrotransposon-derived protein RNase H-like" evidence="1">
    <location>
        <begin position="163"/>
        <end position="226"/>
    </location>
</feature>
<dbReference type="SUPFAM" id="SSF56672">
    <property type="entry name" value="DNA/RNA polymerases"/>
    <property type="match status" value="1"/>
</dbReference>
<dbReference type="Proteomes" id="UP001235939">
    <property type="component" value="Chromosome 22"/>
</dbReference>
<keyword evidence="3" id="KW-1185">Reference proteome</keyword>
<organism evidence="2 3">
    <name type="scientific">Cordylochernes scorpioides</name>
    <dbReference type="NCBI Taxonomy" id="51811"/>
    <lineage>
        <taxon>Eukaryota</taxon>
        <taxon>Metazoa</taxon>
        <taxon>Ecdysozoa</taxon>
        <taxon>Arthropoda</taxon>
        <taxon>Chelicerata</taxon>
        <taxon>Arachnida</taxon>
        <taxon>Pseudoscorpiones</taxon>
        <taxon>Cheliferoidea</taxon>
        <taxon>Chernetidae</taxon>
        <taxon>Cordylochernes</taxon>
    </lineage>
</organism>
<reference evidence="2 3" key="1">
    <citation type="submission" date="2022-03" db="EMBL/GenBank/DDBJ databases">
        <title>A chromosomal length assembly of Cordylochernes scorpioides.</title>
        <authorList>
            <person name="Zeh D."/>
            <person name="Zeh J."/>
        </authorList>
    </citation>
    <scope>NUCLEOTIDE SEQUENCE [LARGE SCALE GENOMIC DNA]</scope>
    <source>
        <strain evidence="2">IN4F17</strain>
        <tissue evidence="2">Whole Body</tissue>
    </source>
</reference>
<evidence type="ECO:0000313" key="3">
    <source>
        <dbReference type="Proteomes" id="UP001235939"/>
    </source>
</evidence>
<dbReference type="InterPro" id="IPR050951">
    <property type="entry name" value="Retrovirus_Pol_polyprotein"/>
</dbReference>
<evidence type="ECO:0000313" key="2">
    <source>
        <dbReference type="EMBL" id="UYV82657.1"/>
    </source>
</evidence>
<dbReference type="InterPro" id="IPR041577">
    <property type="entry name" value="RT_RNaseH_2"/>
</dbReference>
<protein>
    <submittedName>
        <fullName evidence="2">K02A2.6-like</fullName>
    </submittedName>
</protein>
<accession>A0ABY6LQL4</accession>
<sequence length="312" mass="35473">MIGNIQEYDDSTEDWPTDIERLELFMDTNNIVEEKKKVKVFQTLIGVDPELDKVLTLNTNKGLYTVNRIPFGISSAPDTFQRIIDKNTIRATLVYLDNILISGKCLEGHLGILGKVLTQVLEYFDQIIDSPKVYVELNKKIEPFVNCPIPNDILSPLNWLLRENIRNVKKILVTEKVLVNYNPMYSLILPCDASSHGLGTMLCHKLPDNYEKTIAFASRTLSKASLILLRSIKNICTLKCFSVSVYGNPFTLLFGKTKSIPSLAAARIHKGLFSGFTYKSLMFTNMLMQCLKIVYSLTKTNVMRRKFFCISH</sequence>
<proteinExistence type="predicted"/>
<name>A0ABY6LQL4_9ARAC</name>
<dbReference type="PANTHER" id="PTHR37984">
    <property type="entry name" value="PROTEIN CBG26694"/>
    <property type="match status" value="1"/>
</dbReference>
<dbReference type="EMBL" id="CP092884">
    <property type="protein sequence ID" value="UYV82657.1"/>
    <property type="molecule type" value="Genomic_DNA"/>
</dbReference>
<dbReference type="Gene3D" id="3.30.70.270">
    <property type="match status" value="1"/>
</dbReference>
<gene>
    <name evidence="2" type="ORF">LAZ67_22000408</name>
</gene>
<dbReference type="Gene3D" id="3.10.10.10">
    <property type="entry name" value="HIV Type 1 Reverse Transcriptase, subunit A, domain 1"/>
    <property type="match status" value="1"/>
</dbReference>
<dbReference type="InterPro" id="IPR043128">
    <property type="entry name" value="Rev_trsase/Diguanyl_cyclase"/>
</dbReference>
<dbReference type="InterPro" id="IPR043502">
    <property type="entry name" value="DNA/RNA_pol_sf"/>
</dbReference>
<evidence type="ECO:0000259" key="1">
    <source>
        <dbReference type="Pfam" id="PF17919"/>
    </source>
</evidence>
<dbReference type="PANTHER" id="PTHR37984:SF13">
    <property type="entry name" value="RIBONUCLEASE H"/>
    <property type="match status" value="1"/>
</dbReference>
<dbReference type="Pfam" id="PF17919">
    <property type="entry name" value="RT_RNaseH_2"/>
    <property type="match status" value="1"/>
</dbReference>